<keyword evidence="4" id="KW-0732">Signal</keyword>
<dbReference type="InterPro" id="IPR029055">
    <property type="entry name" value="Ntn_hydrolases_N"/>
</dbReference>
<dbReference type="CDD" id="cd04513">
    <property type="entry name" value="Glycosylasparaginase"/>
    <property type="match status" value="1"/>
</dbReference>
<dbReference type="PROSITE" id="PS51318">
    <property type="entry name" value="TAT"/>
    <property type="match status" value="1"/>
</dbReference>
<comment type="caution">
    <text evidence="5">The sequence shown here is derived from an EMBL/GenBank/DDBJ whole genome shotgun (WGS) entry which is preliminary data.</text>
</comment>
<evidence type="ECO:0000256" key="3">
    <source>
        <dbReference type="PIRSR" id="PIRSR600246-3"/>
    </source>
</evidence>
<feature type="chain" id="PRO_5012017230" description="N(4)-(Beta-N-acetylglucosaminyl)-L-asparaginase" evidence="4">
    <location>
        <begin position="30"/>
        <end position="358"/>
    </location>
</feature>
<evidence type="ECO:0000313" key="5">
    <source>
        <dbReference type="EMBL" id="OZC04274.1"/>
    </source>
</evidence>
<dbReference type="Gene3D" id="3.60.20.30">
    <property type="entry name" value="(Glycosyl)asparaginase"/>
    <property type="match status" value="1"/>
</dbReference>
<feature type="site" description="Cleavage; by autolysis" evidence="3">
    <location>
        <begin position="199"/>
        <end position="200"/>
    </location>
</feature>
<accession>A0A259U388</accession>
<dbReference type="FunFam" id="3.60.20.30:FF:000005">
    <property type="entry name" value="N(4)-(Beta-N-acetylglucosaminyl)-L-asparaginase"/>
    <property type="match status" value="1"/>
</dbReference>
<evidence type="ECO:0000256" key="2">
    <source>
        <dbReference type="PIRSR" id="PIRSR600246-2"/>
    </source>
</evidence>
<dbReference type="GO" id="GO:0016811">
    <property type="term" value="F:hydrolase activity, acting on carbon-nitrogen (but not peptide) bonds, in linear amides"/>
    <property type="evidence" value="ECO:0007669"/>
    <property type="project" value="UniProtKB-ARBA"/>
</dbReference>
<dbReference type="EMBL" id="MQWB01000001">
    <property type="protein sequence ID" value="OZC04274.1"/>
    <property type="molecule type" value="Genomic_DNA"/>
</dbReference>
<feature type="signal peptide" evidence="4">
    <location>
        <begin position="1"/>
        <end position="29"/>
    </location>
</feature>
<feature type="binding site" evidence="2">
    <location>
        <begin position="251"/>
        <end position="254"/>
    </location>
    <ligand>
        <name>substrate</name>
    </ligand>
</feature>
<dbReference type="InterPro" id="IPR006311">
    <property type="entry name" value="TAT_signal"/>
</dbReference>
<organism evidence="5 6">
    <name type="scientific">Rubricoccus marinus</name>
    <dbReference type="NCBI Taxonomy" id="716817"/>
    <lineage>
        <taxon>Bacteria</taxon>
        <taxon>Pseudomonadati</taxon>
        <taxon>Rhodothermota</taxon>
        <taxon>Rhodothermia</taxon>
        <taxon>Rhodothermales</taxon>
        <taxon>Rubricoccaceae</taxon>
        <taxon>Rubricoccus</taxon>
    </lineage>
</organism>
<dbReference type="RefSeq" id="WP_218827704.1">
    <property type="nucleotide sequence ID" value="NZ_MQWB01000001.1"/>
</dbReference>
<dbReference type="InterPro" id="IPR000246">
    <property type="entry name" value="Peptidase_T2"/>
</dbReference>
<reference evidence="5 6" key="1">
    <citation type="submission" date="2016-11" db="EMBL/GenBank/DDBJ databases">
        <title>Study of marine rhodopsin-containing bacteria.</title>
        <authorList>
            <person name="Yoshizawa S."/>
            <person name="Kumagai Y."/>
            <person name="Kogure K."/>
        </authorList>
    </citation>
    <scope>NUCLEOTIDE SEQUENCE [LARGE SCALE GENOMIC DNA]</scope>
    <source>
        <strain evidence="5 6">SG-29</strain>
    </source>
</reference>
<dbReference type="SUPFAM" id="SSF56235">
    <property type="entry name" value="N-terminal nucleophile aminohydrolases (Ntn hydrolases)"/>
    <property type="match status" value="1"/>
</dbReference>
<feature type="binding site" evidence="2">
    <location>
        <begin position="228"/>
        <end position="231"/>
    </location>
    <ligand>
        <name>substrate</name>
    </ligand>
</feature>
<keyword evidence="6" id="KW-1185">Reference proteome</keyword>
<dbReference type="InParanoid" id="A0A259U388"/>
<sequence length="358" mass="37472">MSLSSRREFLRRSAAVGALSALPASSALARSVAPPEAPRVPLAQAVIATWDNRAAAEAAWNRLTAGEGALDAAEQGVWIPEADPSDTSVGLGGRPDRDGKVTLDACVMDHQHRCGAVAALQDILHPVSVARRVMEATPHVMLVGDGAREFALQQGFEPTDLLTDASRRAWEAWRETPEAQVRPPINVERRRPVSADDHDTIGLLALDRRARLAGACTTSGWGYKLPGRVGDSPIIGAGLYVDGSVGAATATGHGEEMIRIAAAHSVVEAMRFGLSPEAACQSAVERLARVTPSDTREIQAGFLALTPDGASGAWALQPGFVYVVTLPEGAPEPAGGIRARTPVVGGVTYTIEAPALLG</sequence>
<gene>
    <name evidence="5" type="ORF">BSZ36_15555</name>
</gene>
<dbReference type="PANTHER" id="PTHR10188">
    <property type="entry name" value="L-ASPARAGINASE"/>
    <property type="match status" value="1"/>
</dbReference>
<dbReference type="PANTHER" id="PTHR10188:SF6">
    <property type="entry name" value="N(4)-(BETA-N-ACETYLGLUCOSAMINYL)-L-ASPARAGINASE"/>
    <property type="match status" value="1"/>
</dbReference>
<evidence type="ECO:0000313" key="6">
    <source>
        <dbReference type="Proteomes" id="UP000216446"/>
    </source>
</evidence>
<evidence type="ECO:0000256" key="1">
    <source>
        <dbReference type="PIRSR" id="PIRSR600246-1"/>
    </source>
</evidence>
<dbReference type="Pfam" id="PF01112">
    <property type="entry name" value="Asparaginase_2"/>
    <property type="match status" value="1"/>
</dbReference>
<feature type="active site" description="Nucleophile" evidence="1">
    <location>
        <position position="200"/>
    </location>
</feature>
<proteinExistence type="predicted"/>
<evidence type="ECO:0000256" key="4">
    <source>
        <dbReference type="SAM" id="SignalP"/>
    </source>
</evidence>
<dbReference type="AlphaFoldDB" id="A0A259U388"/>
<name>A0A259U388_9BACT</name>
<dbReference type="Proteomes" id="UP000216446">
    <property type="component" value="Unassembled WGS sequence"/>
</dbReference>
<evidence type="ECO:0008006" key="7">
    <source>
        <dbReference type="Google" id="ProtNLM"/>
    </source>
</evidence>
<protein>
    <recommendedName>
        <fullName evidence="7">N(4)-(Beta-N-acetylglucosaminyl)-L-asparaginase</fullName>
    </recommendedName>
</protein>
<dbReference type="GO" id="GO:0005737">
    <property type="term" value="C:cytoplasm"/>
    <property type="evidence" value="ECO:0007669"/>
    <property type="project" value="TreeGrafter"/>
</dbReference>